<comment type="similarity">
    <text evidence="3 10">Belongs to the class II aldolase/RraA-like family.</text>
</comment>
<dbReference type="NCBIfam" id="NF006875">
    <property type="entry name" value="PRK09372.1"/>
    <property type="match status" value="1"/>
</dbReference>
<dbReference type="InterPro" id="IPR010203">
    <property type="entry name" value="RraA"/>
</dbReference>
<dbReference type="GO" id="GO:0051252">
    <property type="term" value="P:regulation of RNA metabolic process"/>
    <property type="evidence" value="ECO:0007669"/>
    <property type="project" value="InterPro"/>
</dbReference>
<dbReference type="Pfam" id="PF03737">
    <property type="entry name" value="RraA-like"/>
    <property type="match status" value="1"/>
</dbReference>
<dbReference type="InterPro" id="IPR005493">
    <property type="entry name" value="RraA/RraA-like"/>
</dbReference>
<comment type="catalytic activity">
    <reaction evidence="1 10">
        <text>4-hydroxy-4-methyl-2-oxoglutarate = 2 pyruvate</text>
        <dbReference type="Rhea" id="RHEA:22748"/>
        <dbReference type="ChEBI" id="CHEBI:15361"/>
        <dbReference type="ChEBI" id="CHEBI:58276"/>
        <dbReference type="EC" id="4.1.3.17"/>
    </reaction>
</comment>
<evidence type="ECO:0000313" key="11">
    <source>
        <dbReference type="EMBL" id="PED81794.1"/>
    </source>
</evidence>
<dbReference type="GO" id="GO:0032259">
    <property type="term" value="P:methylation"/>
    <property type="evidence" value="ECO:0007669"/>
    <property type="project" value="UniProtKB-KW"/>
</dbReference>
<evidence type="ECO:0000256" key="9">
    <source>
        <dbReference type="PIRSR" id="PIRSR605493-1"/>
    </source>
</evidence>
<keyword evidence="9" id="KW-0460">Magnesium</keyword>
<dbReference type="GO" id="GO:0008948">
    <property type="term" value="F:oxaloacetate decarboxylase activity"/>
    <property type="evidence" value="ECO:0007669"/>
    <property type="project" value="UniProtKB-EC"/>
</dbReference>
<comment type="function">
    <text evidence="7 10">Catalyzes the aldol cleavage of 4-hydroxy-4-methyl-2-oxoglutarate (HMG) into 2 molecules of pyruvate. Also contains a secondary oxaloacetate (OAA) decarboxylase activity due to the common pyruvate enolate transition state formed following C-C bond cleavage in the retro-aldol and decarboxylation reactions.</text>
</comment>
<dbReference type="GO" id="GO:0008428">
    <property type="term" value="F:ribonuclease inhibitor activity"/>
    <property type="evidence" value="ECO:0007669"/>
    <property type="project" value="InterPro"/>
</dbReference>
<name>A0AA91VB51_9BACI</name>
<dbReference type="Proteomes" id="UP000221020">
    <property type="component" value="Unassembled WGS sequence"/>
</dbReference>
<evidence type="ECO:0000256" key="2">
    <source>
        <dbReference type="ARBA" id="ARBA00001968"/>
    </source>
</evidence>
<evidence type="ECO:0000256" key="3">
    <source>
        <dbReference type="ARBA" id="ARBA00008621"/>
    </source>
</evidence>
<feature type="binding site" evidence="9">
    <location>
        <position position="96"/>
    </location>
    <ligand>
        <name>substrate</name>
    </ligand>
</feature>
<reference evidence="11 12" key="1">
    <citation type="submission" date="2017-09" db="EMBL/GenBank/DDBJ databases">
        <title>Large-scale bioinformatics analysis of Bacillus genomes uncovers conserved roles of natural products in bacterial physiology.</title>
        <authorList>
            <consortium name="Agbiome Team Llc"/>
            <person name="Bleich R.M."/>
            <person name="Grubbs K.J."/>
            <person name="Santa Maria K.C."/>
            <person name="Allen S.E."/>
            <person name="Farag S."/>
            <person name="Shank E.A."/>
            <person name="Bowers A."/>
        </authorList>
    </citation>
    <scope>NUCLEOTIDE SEQUENCE [LARGE SCALE GENOMIC DNA]</scope>
    <source>
        <strain evidence="11 12">AFS092012</strain>
    </source>
</reference>
<dbReference type="GO" id="GO:0046872">
    <property type="term" value="F:metal ion binding"/>
    <property type="evidence" value="ECO:0007669"/>
    <property type="project" value="UniProtKB-KW"/>
</dbReference>
<keyword evidence="11" id="KW-0489">Methyltransferase</keyword>
<dbReference type="SUPFAM" id="SSF89562">
    <property type="entry name" value="RraA-like"/>
    <property type="match status" value="1"/>
</dbReference>
<dbReference type="InterPro" id="IPR036704">
    <property type="entry name" value="RraA/RraA-like_sf"/>
</dbReference>
<comment type="catalytic activity">
    <reaction evidence="8 10">
        <text>oxaloacetate + H(+) = pyruvate + CO2</text>
        <dbReference type="Rhea" id="RHEA:15641"/>
        <dbReference type="ChEBI" id="CHEBI:15361"/>
        <dbReference type="ChEBI" id="CHEBI:15378"/>
        <dbReference type="ChEBI" id="CHEBI:16452"/>
        <dbReference type="ChEBI" id="CHEBI:16526"/>
        <dbReference type="EC" id="4.1.1.112"/>
    </reaction>
</comment>
<comment type="cofactor">
    <cofactor evidence="9">
        <name>Mg(2+)</name>
        <dbReference type="ChEBI" id="CHEBI:18420"/>
    </cofactor>
</comment>
<comment type="cofactor">
    <cofactor evidence="2 10">
        <name>a divalent metal cation</name>
        <dbReference type="ChEBI" id="CHEBI:60240"/>
    </cofactor>
</comment>
<dbReference type="GO" id="GO:0008168">
    <property type="term" value="F:methyltransferase activity"/>
    <property type="evidence" value="ECO:0007669"/>
    <property type="project" value="UniProtKB-KW"/>
</dbReference>
<evidence type="ECO:0000256" key="10">
    <source>
        <dbReference type="RuleBase" id="RU004338"/>
    </source>
</evidence>
<evidence type="ECO:0000256" key="8">
    <source>
        <dbReference type="ARBA" id="ARBA00047973"/>
    </source>
</evidence>
<evidence type="ECO:0000256" key="7">
    <source>
        <dbReference type="ARBA" id="ARBA00025046"/>
    </source>
</evidence>
<comment type="caution">
    <text evidence="11">The sequence shown here is derived from an EMBL/GenBank/DDBJ whole genome shotgun (WGS) entry which is preliminary data.</text>
</comment>
<evidence type="ECO:0000256" key="5">
    <source>
        <dbReference type="ARBA" id="ARBA00022723"/>
    </source>
</evidence>
<gene>
    <name evidence="11" type="ORF">CON65_15025</name>
</gene>
<feature type="binding site" evidence="9">
    <location>
        <begin position="74"/>
        <end position="77"/>
    </location>
    <ligand>
        <name>substrate</name>
    </ligand>
</feature>
<sequence length="161" mass="17849">MWKTADLCDVFENEVQVCQQAFQSYGKKEQFYGKIATVKVKDDNVLVKEALQSLPEGTVLVVDGEGSTNCALLGDNLANIAEERNLAGVIIYGCVRDSKELRNINIGILALGTMPKRSRKEGKGEAEIPLQFGAIEWIPNQYVYADEDGVIVCEKRIHDNL</sequence>
<accession>A0AA91VB51</accession>
<evidence type="ECO:0000256" key="6">
    <source>
        <dbReference type="ARBA" id="ARBA00023239"/>
    </source>
</evidence>
<dbReference type="GO" id="GO:0047443">
    <property type="term" value="F:4-hydroxy-4-methyl-2-oxoglutarate aldolase activity"/>
    <property type="evidence" value="ECO:0007669"/>
    <property type="project" value="UniProtKB-EC"/>
</dbReference>
<dbReference type="NCBIfam" id="TIGR01935">
    <property type="entry name" value="NOT-MenG"/>
    <property type="match status" value="1"/>
</dbReference>
<dbReference type="CDD" id="cd16841">
    <property type="entry name" value="RraA_family"/>
    <property type="match status" value="1"/>
</dbReference>
<keyword evidence="11" id="KW-0808">Transferase</keyword>
<feature type="binding site" evidence="9">
    <location>
        <position position="97"/>
    </location>
    <ligand>
        <name>Mg(2+)</name>
        <dbReference type="ChEBI" id="CHEBI:18420"/>
    </ligand>
</feature>
<organism evidence="11 12">
    <name type="scientific">Bacillus pseudomycoides</name>
    <dbReference type="NCBI Taxonomy" id="64104"/>
    <lineage>
        <taxon>Bacteria</taxon>
        <taxon>Bacillati</taxon>
        <taxon>Bacillota</taxon>
        <taxon>Bacilli</taxon>
        <taxon>Bacillales</taxon>
        <taxon>Bacillaceae</taxon>
        <taxon>Bacillus</taxon>
        <taxon>Bacillus cereus group</taxon>
    </lineage>
</organism>
<protein>
    <recommendedName>
        <fullName evidence="10">4-hydroxy-4-methyl-2-oxoglutarate aldolase</fullName>
        <shortName evidence="10">HMG aldolase</shortName>
        <ecNumber evidence="10">4.1.1.112</ecNumber>
        <ecNumber evidence="10">4.1.3.17</ecNumber>
    </recommendedName>
    <alternativeName>
        <fullName evidence="10">Oxaloacetate decarboxylase</fullName>
    </alternativeName>
</protein>
<dbReference type="PANTHER" id="PTHR33254">
    <property type="entry name" value="4-HYDROXY-4-METHYL-2-OXOGLUTARATE ALDOLASE 3-RELATED"/>
    <property type="match status" value="1"/>
</dbReference>
<dbReference type="PANTHER" id="PTHR33254:SF4">
    <property type="entry name" value="4-HYDROXY-4-METHYL-2-OXOGLUTARATE ALDOLASE 3-RELATED"/>
    <property type="match status" value="1"/>
</dbReference>
<evidence type="ECO:0000256" key="4">
    <source>
        <dbReference type="ARBA" id="ARBA00011233"/>
    </source>
</evidence>
<evidence type="ECO:0000256" key="1">
    <source>
        <dbReference type="ARBA" id="ARBA00001342"/>
    </source>
</evidence>
<keyword evidence="6 10" id="KW-0456">Lyase</keyword>
<dbReference type="EC" id="4.1.1.112" evidence="10"/>
<dbReference type="EMBL" id="NVOR01000053">
    <property type="protein sequence ID" value="PED81794.1"/>
    <property type="molecule type" value="Genomic_DNA"/>
</dbReference>
<dbReference type="AlphaFoldDB" id="A0AA91VB51"/>
<dbReference type="Gene3D" id="3.50.30.40">
    <property type="entry name" value="Ribonuclease E inhibitor RraA/RraA-like"/>
    <property type="match status" value="1"/>
</dbReference>
<evidence type="ECO:0000313" key="12">
    <source>
        <dbReference type="Proteomes" id="UP000221020"/>
    </source>
</evidence>
<dbReference type="RefSeq" id="WP_097897073.1">
    <property type="nucleotide sequence ID" value="NZ_NVOR01000053.1"/>
</dbReference>
<comment type="subunit">
    <text evidence="4 10">Homotrimer.</text>
</comment>
<keyword evidence="5 9" id="KW-0479">Metal-binding</keyword>
<dbReference type="EC" id="4.1.3.17" evidence="10"/>
<proteinExistence type="inferred from homology"/>